<dbReference type="Proteomes" id="UP000258309">
    <property type="component" value="Unassembled WGS sequence"/>
</dbReference>
<dbReference type="GO" id="GO:0005634">
    <property type="term" value="C:nucleus"/>
    <property type="evidence" value="ECO:0007669"/>
    <property type="project" value="TreeGrafter"/>
</dbReference>
<dbReference type="SMART" id="SM00248">
    <property type="entry name" value="ANK"/>
    <property type="match status" value="5"/>
</dbReference>
<dbReference type="Gene3D" id="1.25.40.20">
    <property type="entry name" value="Ankyrin repeat-containing domain"/>
    <property type="match status" value="1"/>
</dbReference>
<gene>
    <name evidence="5" type="ORF">B7463_g10416</name>
</gene>
<evidence type="ECO:0000256" key="1">
    <source>
        <dbReference type="ARBA" id="ARBA00022737"/>
    </source>
</evidence>
<dbReference type="Pfam" id="PF00023">
    <property type="entry name" value="Ank"/>
    <property type="match status" value="1"/>
</dbReference>
<evidence type="ECO:0000259" key="4">
    <source>
        <dbReference type="Pfam" id="PF06985"/>
    </source>
</evidence>
<keyword evidence="6" id="KW-1185">Reference proteome</keyword>
<comment type="caution">
    <text evidence="5">The sequence shown here is derived from an EMBL/GenBank/DDBJ whole genome shotgun (WGS) entry which is preliminary data.</text>
</comment>
<keyword evidence="1" id="KW-0677">Repeat</keyword>
<feature type="non-terminal residue" evidence="5">
    <location>
        <position position="539"/>
    </location>
</feature>
<feature type="domain" description="Heterokaryon incompatibility" evidence="4">
    <location>
        <begin position="1"/>
        <end position="67"/>
    </location>
</feature>
<dbReference type="Pfam" id="PF12796">
    <property type="entry name" value="Ank_2"/>
    <property type="match status" value="1"/>
</dbReference>
<name>A0A3E2GY51_SCYLI</name>
<accession>A0A3E2GY51</accession>
<keyword evidence="2 3" id="KW-0040">ANK repeat</keyword>
<dbReference type="OMA" id="FHTHEAT"/>
<sequence length="539" mass="60818">MAKIYSKATRVLVWLGETADNSDVALERISIAAENESPDSFHSETAQQSTSMLLQRPWFRRIWVLQEVSAARQILIMCGSMEIDGYAFCLGELVDMFHTHEATKPVNKVYALLGMSSDNPGTAGLLPDYEVGWEKLFKDLVKFLLYKQVYVKTWCDEMRAVIKSKGCVLGKVLSVDNDDKHKVNIRFKNMTDHLEYKRDWSDLWTLQASAKHILKGDIVCLLQGASKPMIIRPSKGYFTVIRIAAVPEEKLTKDGDIEWSKLLRSIIVFPYDLLLIWNWENALEKLQDPGEYEALARTNNWMSEHSKTELRSNLDEATKVWNDAMILDDVEEYKKAEEKLREAIEGYEIAFGKKHLHMLKGQYGRTPLSWAAGNGYDMVVGLLLVKDIIYPDLKDSQSGRTPLSWAAGGGHDAVVQLLISTNKVEFDSKDNYSQTPLSWAAMEGHKAIVQLLLATSKVEIDFKDNSGRTPLSWAAMEGHKAVVQLLLATGKVEIDFKDNSGQTPLSWAAMEGHKATVQSLLATKTVKSYFKKEEIITTI</sequence>
<dbReference type="SUPFAM" id="SSF48403">
    <property type="entry name" value="Ankyrin repeat"/>
    <property type="match status" value="1"/>
</dbReference>
<dbReference type="PANTHER" id="PTHR24201">
    <property type="entry name" value="ANK_REP_REGION DOMAIN-CONTAINING PROTEIN"/>
    <property type="match status" value="1"/>
</dbReference>
<proteinExistence type="predicted"/>
<dbReference type="PROSITE" id="PS50088">
    <property type="entry name" value="ANK_REPEAT"/>
    <property type="match status" value="1"/>
</dbReference>
<protein>
    <recommendedName>
        <fullName evidence="4">Heterokaryon incompatibility domain-containing protein</fullName>
    </recommendedName>
</protein>
<dbReference type="STRING" id="5539.A0A3E2GY51"/>
<evidence type="ECO:0000313" key="5">
    <source>
        <dbReference type="EMBL" id="RFU25922.1"/>
    </source>
</evidence>
<evidence type="ECO:0000313" key="6">
    <source>
        <dbReference type="Proteomes" id="UP000258309"/>
    </source>
</evidence>
<dbReference type="PROSITE" id="PS50297">
    <property type="entry name" value="ANK_REP_REGION"/>
    <property type="match status" value="1"/>
</dbReference>
<feature type="repeat" description="ANK" evidence="3">
    <location>
        <begin position="466"/>
        <end position="490"/>
    </location>
</feature>
<dbReference type="InterPro" id="IPR002110">
    <property type="entry name" value="Ankyrin_rpt"/>
</dbReference>
<dbReference type="PANTHER" id="PTHR24201:SF16">
    <property type="entry name" value="ANKYRIN-1-LIKE-RELATED"/>
    <property type="match status" value="1"/>
</dbReference>
<dbReference type="InterPro" id="IPR010730">
    <property type="entry name" value="HET"/>
</dbReference>
<evidence type="ECO:0000256" key="2">
    <source>
        <dbReference type="ARBA" id="ARBA00023043"/>
    </source>
</evidence>
<dbReference type="EMBL" id="NCSJ02000296">
    <property type="protein sequence ID" value="RFU25922.1"/>
    <property type="molecule type" value="Genomic_DNA"/>
</dbReference>
<dbReference type="InterPro" id="IPR050776">
    <property type="entry name" value="Ank_Repeat/CDKN_Inhibitor"/>
</dbReference>
<evidence type="ECO:0000256" key="3">
    <source>
        <dbReference type="PROSITE-ProRule" id="PRU00023"/>
    </source>
</evidence>
<dbReference type="AlphaFoldDB" id="A0A3E2GY51"/>
<dbReference type="InterPro" id="IPR036770">
    <property type="entry name" value="Ankyrin_rpt-contain_sf"/>
</dbReference>
<organism evidence="5 6">
    <name type="scientific">Scytalidium lignicola</name>
    <name type="common">Hyphomycete</name>
    <dbReference type="NCBI Taxonomy" id="5539"/>
    <lineage>
        <taxon>Eukaryota</taxon>
        <taxon>Fungi</taxon>
        <taxon>Dikarya</taxon>
        <taxon>Ascomycota</taxon>
        <taxon>Pezizomycotina</taxon>
        <taxon>Leotiomycetes</taxon>
        <taxon>Leotiomycetes incertae sedis</taxon>
        <taxon>Scytalidium</taxon>
    </lineage>
</organism>
<reference evidence="5 6" key="1">
    <citation type="submission" date="2018-05" db="EMBL/GenBank/DDBJ databases">
        <title>Draft genome sequence of Scytalidium lignicola DSM 105466, a ubiquitous saprotrophic fungus.</title>
        <authorList>
            <person name="Buettner E."/>
            <person name="Gebauer A.M."/>
            <person name="Hofrichter M."/>
            <person name="Liers C."/>
            <person name="Kellner H."/>
        </authorList>
    </citation>
    <scope>NUCLEOTIDE SEQUENCE [LARGE SCALE GENOMIC DNA]</scope>
    <source>
        <strain evidence="5 6">DSM 105466</strain>
    </source>
</reference>
<dbReference type="Pfam" id="PF06985">
    <property type="entry name" value="HET"/>
    <property type="match status" value="1"/>
</dbReference>
<dbReference type="OrthoDB" id="194358at2759"/>
<feature type="non-terminal residue" evidence="5">
    <location>
        <position position="1"/>
    </location>
</feature>